<dbReference type="AlphaFoldDB" id="A0A380GU28"/>
<reference evidence="2 3" key="1">
    <citation type="submission" date="2018-06" db="EMBL/GenBank/DDBJ databases">
        <authorList>
            <consortium name="Pathogen Informatics"/>
            <person name="Doyle S."/>
        </authorList>
    </citation>
    <scope>NUCLEOTIDE SEQUENCE [LARGE SCALE GENOMIC DNA]</scope>
    <source>
        <strain evidence="2 3">NCTC13832</strain>
    </source>
</reference>
<keyword evidence="1" id="KW-0472">Membrane</keyword>
<evidence type="ECO:0000313" key="2">
    <source>
        <dbReference type="EMBL" id="SUM57932.1"/>
    </source>
</evidence>
<accession>A0A380GU28</accession>
<dbReference type="EMBL" id="UHDT01000001">
    <property type="protein sequence ID" value="SUM57932.1"/>
    <property type="molecule type" value="Genomic_DNA"/>
</dbReference>
<sequence length="38" mass="4062">MVPIAVVLILMISFGSFVVSLLGLVVAIVKLAVKNNRH</sequence>
<organism evidence="2 3">
    <name type="scientific">Staphylococcus microti</name>
    <dbReference type="NCBI Taxonomy" id="569857"/>
    <lineage>
        <taxon>Bacteria</taxon>
        <taxon>Bacillati</taxon>
        <taxon>Bacillota</taxon>
        <taxon>Bacilli</taxon>
        <taxon>Bacillales</taxon>
        <taxon>Staphylococcaceae</taxon>
        <taxon>Staphylococcus</taxon>
    </lineage>
</organism>
<dbReference type="RefSeq" id="WP_240626963.1">
    <property type="nucleotide sequence ID" value="NZ_JXWY01000042.1"/>
</dbReference>
<gene>
    <name evidence="2" type="ORF">NCTC13832_01662</name>
</gene>
<proteinExistence type="predicted"/>
<dbReference type="Pfam" id="PF16935">
    <property type="entry name" value="Hol_Tox"/>
    <property type="match status" value="1"/>
</dbReference>
<keyword evidence="1" id="KW-0812">Transmembrane</keyword>
<evidence type="ECO:0008006" key="4">
    <source>
        <dbReference type="Google" id="ProtNLM"/>
    </source>
</evidence>
<dbReference type="Proteomes" id="UP000254100">
    <property type="component" value="Unassembled WGS sequence"/>
</dbReference>
<evidence type="ECO:0000313" key="3">
    <source>
        <dbReference type="Proteomes" id="UP000254100"/>
    </source>
</evidence>
<dbReference type="InterPro" id="IPR031616">
    <property type="entry name" value="BsrE-like"/>
</dbReference>
<keyword evidence="1" id="KW-1133">Transmembrane helix</keyword>
<protein>
    <recommendedName>
        <fullName evidence="4">Holin-like toxin</fullName>
    </recommendedName>
</protein>
<evidence type="ECO:0000256" key="1">
    <source>
        <dbReference type="SAM" id="Phobius"/>
    </source>
</evidence>
<feature type="transmembrane region" description="Helical" evidence="1">
    <location>
        <begin position="6"/>
        <end position="33"/>
    </location>
</feature>
<name>A0A380GU28_9STAP</name>